<comment type="caution">
    <text evidence="1">The sequence shown here is derived from an EMBL/GenBank/DDBJ whole genome shotgun (WGS) entry which is preliminary data.</text>
</comment>
<dbReference type="OMA" id="EEWNDVF"/>
<organism evidence="1 2">
    <name type="scientific">Reticulomyxa filosa</name>
    <dbReference type="NCBI Taxonomy" id="46433"/>
    <lineage>
        <taxon>Eukaryota</taxon>
        <taxon>Sar</taxon>
        <taxon>Rhizaria</taxon>
        <taxon>Retaria</taxon>
        <taxon>Foraminifera</taxon>
        <taxon>Monothalamids</taxon>
        <taxon>Reticulomyxidae</taxon>
        <taxon>Reticulomyxa</taxon>
    </lineage>
</organism>
<dbReference type="Gene3D" id="3.60.15.10">
    <property type="entry name" value="Ribonuclease Z/Hydroxyacylglutathione hydrolase-like"/>
    <property type="match status" value="1"/>
</dbReference>
<evidence type="ECO:0000313" key="2">
    <source>
        <dbReference type="Proteomes" id="UP000023152"/>
    </source>
</evidence>
<sequence length="304" mass="33725">MIDCGEGTQHQIKCSQLKSSKLHSIFITHLHGDHCYGIFGLLHMLKAGNRTNPLHVYGPIGIQSLITNALYASGGWNGFEIIIHELGVHGTKYEQDTILNYCTTSETKPPSTSPSQSYHQTSFQVILNPQNKCQFRYKPNQIISLGEIDFGISAFACPITHRVETFGYVFIEKDKEGILNAAKATALGAKGPQMGMLKRGIDVTLKNGTTIYSKDVVGDNIRGKKIAVMQDCSYIDSAFEIAKDCDVLIHECTYDQSHYDNAITFGHSTASMAATHALNLKAKFCCSHNFPGFFFFLHITQKIY</sequence>
<evidence type="ECO:0000313" key="1">
    <source>
        <dbReference type="EMBL" id="ETO32255.1"/>
    </source>
</evidence>
<reference evidence="1 2" key="1">
    <citation type="journal article" date="2013" name="Curr. Biol.">
        <title>The Genome of the Foraminiferan Reticulomyxa filosa.</title>
        <authorList>
            <person name="Glockner G."/>
            <person name="Hulsmann N."/>
            <person name="Schleicher M."/>
            <person name="Noegel A.A."/>
            <person name="Eichinger L."/>
            <person name="Gallinger C."/>
            <person name="Pawlowski J."/>
            <person name="Sierra R."/>
            <person name="Euteneuer U."/>
            <person name="Pillet L."/>
            <person name="Moustafa A."/>
            <person name="Platzer M."/>
            <person name="Groth M."/>
            <person name="Szafranski K."/>
            <person name="Schliwa M."/>
        </authorList>
    </citation>
    <scope>NUCLEOTIDE SEQUENCE [LARGE SCALE GENOMIC DNA]</scope>
</reference>
<gene>
    <name evidence="1" type="ORF">RFI_04864</name>
</gene>
<dbReference type="GO" id="GO:0005634">
    <property type="term" value="C:nucleus"/>
    <property type="evidence" value="ECO:0007669"/>
    <property type="project" value="TreeGrafter"/>
</dbReference>
<proteinExistence type="predicted"/>
<dbReference type="EMBL" id="ASPP01004357">
    <property type="protein sequence ID" value="ETO32255.1"/>
    <property type="molecule type" value="Genomic_DNA"/>
</dbReference>
<dbReference type="SUPFAM" id="SSF56281">
    <property type="entry name" value="Metallo-hydrolase/oxidoreductase"/>
    <property type="match status" value="1"/>
</dbReference>
<accession>X6P107</accession>
<dbReference type="OrthoDB" id="527344at2759"/>
<keyword evidence="2" id="KW-1185">Reference proteome</keyword>
<dbReference type="PANTHER" id="PTHR46018:SF2">
    <property type="entry name" value="ZINC PHOSPHODIESTERASE ELAC PROTEIN 1"/>
    <property type="match status" value="1"/>
</dbReference>
<protein>
    <submittedName>
        <fullName evidence="1">Zinc phosphodiesterase</fullName>
    </submittedName>
</protein>
<dbReference type="Proteomes" id="UP000023152">
    <property type="component" value="Unassembled WGS sequence"/>
</dbReference>
<dbReference type="InterPro" id="IPR036866">
    <property type="entry name" value="RibonucZ/Hydroxyglut_hydro"/>
</dbReference>
<dbReference type="PANTHER" id="PTHR46018">
    <property type="entry name" value="ZINC PHOSPHODIESTERASE ELAC PROTEIN 1"/>
    <property type="match status" value="1"/>
</dbReference>
<dbReference type="AlphaFoldDB" id="X6P107"/>
<name>X6P107_RETFI</name>
<dbReference type="Pfam" id="PF23023">
    <property type="entry name" value="Anti-Pycsar_Apyc1"/>
    <property type="match status" value="1"/>
</dbReference>
<dbReference type="GO" id="GO:0042781">
    <property type="term" value="F:3'-tRNA processing endoribonuclease activity"/>
    <property type="evidence" value="ECO:0007669"/>
    <property type="project" value="TreeGrafter"/>
</dbReference>